<evidence type="ECO:0000313" key="2">
    <source>
        <dbReference type="EMBL" id="TCO84973.1"/>
    </source>
</evidence>
<reference evidence="2 3" key="1">
    <citation type="submission" date="2019-03" db="EMBL/GenBank/DDBJ databases">
        <title>Genomic Encyclopedia of Type Strains, Phase IV (KMG-IV): sequencing the most valuable type-strain genomes for metagenomic binning, comparative biology and taxonomic classification.</title>
        <authorList>
            <person name="Goeker M."/>
        </authorList>
    </citation>
    <scope>NUCLEOTIDE SEQUENCE [LARGE SCALE GENOMIC DNA]</scope>
    <source>
        <strain evidence="2 3">DSM 28559</strain>
    </source>
</reference>
<dbReference type="RefSeq" id="WP_132090104.1">
    <property type="nucleotide sequence ID" value="NZ_JANKAQ010000004.1"/>
</dbReference>
<keyword evidence="1" id="KW-1133">Transmembrane helix</keyword>
<proteinExistence type="predicted"/>
<evidence type="ECO:0000313" key="3">
    <source>
        <dbReference type="Proteomes" id="UP000295711"/>
    </source>
</evidence>
<name>A0A4R2LXD5_9FIRM</name>
<dbReference type="EMBL" id="SLXA01000004">
    <property type="protein sequence ID" value="TCO84973.1"/>
    <property type="molecule type" value="Genomic_DNA"/>
</dbReference>
<keyword evidence="3" id="KW-1185">Reference proteome</keyword>
<accession>A0A4R2LXD5</accession>
<organism evidence="2 3">
    <name type="scientific">Frisingicoccus caecimuris</name>
    <dbReference type="NCBI Taxonomy" id="1796636"/>
    <lineage>
        <taxon>Bacteria</taxon>
        <taxon>Bacillati</taxon>
        <taxon>Bacillota</taxon>
        <taxon>Clostridia</taxon>
        <taxon>Lachnospirales</taxon>
        <taxon>Lachnospiraceae</taxon>
        <taxon>Frisingicoccus</taxon>
    </lineage>
</organism>
<keyword evidence="1" id="KW-0472">Membrane</keyword>
<sequence>MSDFIKILLNTIKGISFVLVVFFGVIGFAHDILGPDLFEKTLAKFNIPWNFELFCKMGYICVAILIITYFIHAKLFGK</sequence>
<keyword evidence="1" id="KW-0812">Transmembrane</keyword>
<feature type="transmembrane region" description="Helical" evidence="1">
    <location>
        <begin position="7"/>
        <end position="29"/>
    </location>
</feature>
<dbReference type="Proteomes" id="UP000295711">
    <property type="component" value="Unassembled WGS sequence"/>
</dbReference>
<evidence type="ECO:0000256" key="1">
    <source>
        <dbReference type="SAM" id="Phobius"/>
    </source>
</evidence>
<dbReference type="AlphaFoldDB" id="A0A4R2LXD5"/>
<gene>
    <name evidence="2" type="ORF">EV212_10421</name>
</gene>
<protein>
    <submittedName>
        <fullName evidence="2">Uncharacterized protein</fullName>
    </submittedName>
</protein>
<comment type="caution">
    <text evidence="2">The sequence shown here is derived from an EMBL/GenBank/DDBJ whole genome shotgun (WGS) entry which is preliminary data.</text>
</comment>
<feature type="transmembrane region" description="Helical" evidence="1">
    <location>
        <begin position="49"/>
        <end position="71"/>
    </location>
</feature>